<evidence type="ECO:0000259" key="6">
    <source>
        <dbReference type="PROSITE" id="PS51007"/>
    </source>
</evidence>
<evidence type="ECO:0000256" key="5">
    <source>
        <dbReference type="SAM" id="Phobius"/>
    </source>
</evidence>
<dbReference type="InterPro" id="IPR009056">
    <property type="entry name" value="Cyt_c-like_dom"/>
</dbReference>
<dbReference type="GO" id="GO:0020037">
    <property type="term" value="F:heme binding"/>
    <property type="evidence" value="ECO:0007669"/>
    <property type="project" value="InterPro"/>
</dbReference>
<dbReference type="RefSeq" id="WP_073041173.1">
    <property type="nucleotide sequence ID" value="NZ_FQUO01000004.1"/>
</dbReference>
<evidence type="ECO:0000256" key="2">
    <source>
        <dbReference type="ARBA" id="ARBA00022723"/>
    </source>
</evidence>
<keyword evidence="1 4" id="KW-0349">Heme</keyword>
<feature type="transmembrane region" description="Helical" evidence="5">
    <location>
        <begin position="138"/>
        <end position="157"/>
    </location>
</feature>
<dbReference type="Pfam" id="PF07635">
    <property type="entry name" value="PSCyt1"/>
    <property type="match status" value="1"/>
</dbReference>
<proteinExistence type="predicted"/>
<dbReference type="AlphaFoldDB" id="A0A1M4XYD0"/>
<dbReference type="SUPFAM" id="SSF52047">
    <property type="entry name" value="RNI-like"/>
    <property type="match status" value="1"/>
</dbReference>
<evidence type="ECO:0000313" key="7">
    <source>
        <dbReference type="EMBL" id="SHE98445.1"/>
    </source>
</evidence>
<protein>
    <submittedName>
        <fullName evidence="7">Uncharacterized membrane protein</fullName>
    </submittedName>
</protein>
<keyword evidence="3 4" id="KW-0408">Iron</keyword>
<feature type="transmembrane region" description="Helical" evidence="5">
    <location>
        <begin position="77"/>
        <end position="97"/>
    </location>
</feature>
<gene>
    <name evidence="7" type="ORF">SAMN05444008_10486</name>
</gene>
<accession>A0A1M4XYD0</accession>
<dbReference type="Proteomes" id="UP000184368">
    <property type="component" value="Unassembled WGS sequence"/>
</dbReference>
<feature type="transmembrane region" description="Helical" evidence="5">
    <location>
        <begin position="45"/>
        <end position="65"/>
    </location>
</feature>
<evidence type="ECO:0000256" key="3">
    <source>
        <dbReference type="ARBA" id="ARBA00023004"/>
    </source>
</evidence>
<dbReference type="EMBL" id="FQUO01000004">
    <property type="protein sequence ID" value="SHE98445.1"/>
    <property type="molecule type" value="Genomic_DNA"/>
</dbReference>
<keyword evidence="5" id="KW-0812">Transmembrane</keyword>
<dbReference type="InterPro" id="IPR032675">
    <property type="entry name" value="LRR_dom_sf"/>
</dbReference>
<dbReference type="GO" id="GO:0009055">
    <property type="term" value="F:electron transfer activity"/>
    <property type="evidence" value="ECO:0007669"/>
    <property type="project" value="InterPro"/>
</dbReference>
<feature type="transmembrane region" description="Helical" evidence="5">
    <location>
        <begin position="112"/>
        <end position="131"/>
    </location>
</feature>
<dbReference type="InterPro" id="IPR036909">
    <property type="entry name" value="Cyt_c-like_dom_sf"/>
</dbReference>
<name>A0A1M4XYD0_9BACT</name>
<dbReference type="PANTHER" id="PTHR35889:SF3">
    <property type="entry name" value="F-BOX DOMAIN-CONTAINING PROTEIN"/>
    <property type="match status" value="1"/>
</dbReference>
<keyword evidence="2 4" id="KW-0479">Metal-binding</keyword>
<dbReference type="InterPro" id="IPR059177">
    <property type="entry name" value="GH29D-like_dom"/>
</dbReference>
<dbReference type="PANTHER" id="PTHR35889">
    <property type="entry name" value="CYCLOINULO-OLIGOSACCHARIDE FRUCTANOTRANSFERASE-RELATED"/>
    <property type="match status" value="1"/>
</dbReference>
<evidence type="ECO:0000256" key="1">
    <source>
        <dbReference type="ARBA" id="ARBA00022617"/>
    </source>
</evidence>
<dbReference type="OrthoDB" id="713772at2"/>
<dbReference type="Pfam" id="PF09990">
    <property type="entry name" value="DUF2231"/>
    <property type="match status" value="1"/>
</dbReference>
<organism evidence="7 8">
    <name type="scientific">Cnuella takakiae</name>
    <dbReference type="NCBI Taxonomy" id="1302690"/>
    <lineage>
        <taxon>Bacteria</taxon>
        <taxon>Pseudomonadati</taxon>
        <taxon>Bacteroidota</taxon>
        <taxon>Chitinophagia</taxon>
        <taxon>Chitinophagales</taxon>
        <taxon>Chitinophagaceae</taxon>
        <taxon>Cnuella</taxon>
    </lineage>
</organism>
<dbReference type="PROSITE" id="PS51007">
    <property type="entry name" value="CYTC"/>
    <property type="match status" value="1"/>
</dbReference>
<evidence type="ECO:0000313" key="8">
    <source>
        <dbReference type="Proteomes" id="UP000184368"/>
    </source>
</evidence>
<dbReference type="STRING" id="1302690.BUE76_14605"/>
<keyword evidence="5" id="KW-1133">Transmembrane helix</keyword>
<dbReference type="InterPro" id="IPR011429">
    <property type="entry name" value="Cyt_c_Planctomycete-type"/>
</dbReference>
<reference evidence="7 8" key="1">
    <citation type="submission" date="2016-11" db="EMBL/GenBank/DDBJ databases">
        <authorList>
            <person name="Jaros S."/>
            <person name="Januszkiewicz K."/>
            <person name="Wedrychowicz H."/>
        </authorList>
    </citation>
    <scope>NUCLEOTIDE SEQUENCE [LARGE SCALE GENOMIC DNA]</scope>
    <source>
        <strain evidence="7 8">DSM 26897</strain>
    </source>
</reference>
<feature type="domain" description="Cytochrome c" evidence="6">
    <location>
        <begin position="178"/>
        <end position="278"/>
    </location>
</feature>
<dbReference type="GO" id="GO:0046872">
    <property type="term" value="F:metal ion binding"/>
    <property type="evidence" value="ECO:0007669"/>
    <property type="project" value="UniProtKB-KW"/>
</dbReference>
<dbReference type="InterPro" id="IPR019251">
    <property type="entry name" value="DUF2231_TM"/>
</dbReference>
<keyword evidence="8" id="KW-1185">Reference proteome</keyword>
<keyword evidence="5" id="KW-0472">Membrane</keyword>
<dbReference type="Gene3D" id="3.80.10.10">
    <property type="entry name" value="Ribonuclease Inhibitor"/>
    <property type="match status" value="1"/>
</dbReference>
<feature type="transmembrane region" description="Helical" evidence="5">
    <location>
        <begin position="7"/>
        <end position="25"/>
    </location>
</feature>
<evidence type="ECO:0000256" key="4">
    <source>
        <dbReference type="PROSITE-ProRule" id="PRU00433"/>
    </source>
</evidence>
<dbReference type="SUPFAM" id="SSF46626">
    <property type="entry name" value="Cytochrome c"/>
    <property type="match status" value="1"/>
</dbReference>
<dbReference type="Pfam" id="PF13290">
    <property type="entry name" value="CHB_HEX_C_1"/>
    <property type="match status" value="1"/>
</dbReference>
<sequence>MKRTHTFFYNACFALNCLLLFLILFESRIVLPTLLQVVGRMHPMMLHFPVVMVIVSLLWELFAASKNWDSKELVGDIFLLASAVTSVFTALAGLFLSREAGYDAGLLAGHKWGGLALSLLTLFLFTCRHWLRNQSHALKVFGFAGFFLLLFTAHQGANLTHGAGFLSEPLVAAATPEPVLLEDAQVFPHLVQPILETRCVQCHNEKKKKGDLLMTSYAALLQGGKSGALWDSLAADGGLLLKRIHLPLTEKKHMPPQGRPQLTEEEMAILVQWIRKGAPNEQQVITLQENDTLRQLAAAQFKTAESEEYHFDAADAEIIAKLNTNYCLVQPIAEGSAALSVSFFSPSQFKPSMLKGLLAIKEQMVSLNLNGIPVTDAELDVVGQMKALRKLNLGFTKVTGTGLSQLKDLKELRQLTLSGTSASGAVAALLPHLPKLKKVALWQTKMEPAQLARFATEFPKLYIEKGYSGDSVTIRLNPPVVDNKETVIRDAVDLNLRHVVKGAEIRYTLDGSDPDSLLSPVFTGNVKVDRSMVVKAKAFKPGWISSAVVEKHFFRAGIKPDSIRLLTPPDPQYKAVGGAALADAKKGDLNFRSGLWLGYKDKPMMAIIFLSKPQKVSAISLSTLVDVNSYIMPAYKVTAWGGKKAGALKLLTSFKPKQPGQGSGGTLAGIDLPFEPQEMAILKLVVEPVPVLPGWHPGKGQRGWFFVDEVFIN</sequence>